<keyword evidence="2" id="KW-0378">Hydrolase</keyword>
<dbReference type="Pfam" id="PF12146">
    <property type="entry name" value="Hydrolase_4"/>
    <property type="match status" value="1"/>
</dbReference>
<dbReference type="AlphaFoldDB" id="A0AAD7PFW6"/>
<dbReference type="PANTHER" id="PTHR12277:SF139">
    <property type="entry name" value="ALPHA_BETA-HYDROLASES SUPERFAMILY PROTEIN"/>
    <property type="match status" value="1"/>
</dbReference>
<reference evidence="2" key="1">
    <citation type="journal article" date="2023" name="Science">
        <title>Elucidation of the pathway for biosynthesis of saponin adjuvants from the soapbark tree.</title>
        <authorList>
            <person name="Reed J."/>
            <person name="Orme A."/>
            <person name="El-Demerdash A."/>
            <person name="Owen C."/>
            <person name="Martin L.B.B."/>
            <person name="Misra R.C."/>
            <person name="Kikuchi S."/>
            <person name="Rejzek M."/>
            <person name="Martin A.C."/>
            <person name="Harkess A."/>
            <person name="Leebens-Mack J."/>
            <person name="Louveau T."/>
            <person name="Stephenson M.J."/>
            <person name="Osbourn A."/>
        </authorList>
    </citation>
    <scope>NUCLEOTIDE SEQUENCE</scope>
    <source>
        <strain evidence="2">S10</strain>
    </source>
</reference>
<dbReference type="InterPro" id="IPR029058">
    <property type="entry name" value="AB_hydrolase_fold"/>
</dbReference>
<sequence length="379" mass="42682">MGCMVSQLAAKFAFFPPSPPTYQINKRDDGKVTVVSSSSSLSRPIPLTDDNSLDVLLIDTKRGNKIVAFYLRNPYARLTLLYSHGNAADLGQLYDLFVQLKVNLRVNLMGYDYSGYGASTGEPSESNTYSDIEAVYECLETEYGVSQEELILYGQSVGSGPTLHLAAKLPRLRGVVLHSAILSGLRVLCHVRCTLCFDIYKNINKIKKVKCPVLVIHGTEDDVVNWLHGNGLWKMAKEPYEPLWIKGGGHCNLELYPDYLRHLCKFIHEMENMTTEIRLKKIRQSLNLQSRSTACTSCPVKRCCNIKLRLKCPRLSCSGLLKCPKCWRPSCIRCCWLPKCRLCSRPSCLKCSRPSCCPKCSRPSCSMKCFCWQCCMGKQ</sequence>
<keyword evidence="3" id="KW-1185">Reference proteome</keyword>
<dbReference type="Gene3D" id="3.40.50.1820">
    <property type="entry name" value="alpha/beta hydrolase"/>
    <property type="match status" value="1"/>
</dbReference>
<dbReference type="EMBL" id="JARAOO010000010">
    <property type="protein sequence ID" value="KAJ7953399.1"/>
    <property type="molecule type" value="Genomic_DNA"/>
</dbReference>
<comment type="caution">
    <text evidence="2">The sequence shown here is derived from an EMBL/GenBank/DDBJ whole genome shotgun (WGS) entry which is preliminary data.</text>
</comment>
<evidence type="ECO:0000313" key="3">
    <source>
        <dbReference type="Proteomes" id="UP001163823"/>
    </source>
</evidence>
<feature type="domain" description="Serine aminopeptidase S33" evidence="1">
    <location>
        <begin position="77"/>
        <end position="182"/>
    </location>
</feature>
<organism evidence="2 3">
    <name type="scientific">Quillaja saponaria</name>
    <name type="common">Soap bark tree</name>
    <dbReference type="NCBI Taxonomy" id="32244"/>
    <lineage>
        <taxon>Eukaryota</taxon>
        <taxon>Viridiplantae</taxon>
        <taxon>Streptophyta</taxon>
        <taxon>Embryophyta</taxon>
        <taxon>Tracheophyta</taxon>
        <taxon>Spermatophyta</taxon>
        <taxon>Magnoliopsida</taxon>
        <taxon>eudicotyledons</taxon>
        <taxon>Gunneridae</taxon>
        <taxon>Pentapetalae</taxon>
        <taxon>rosids</taxon>
        <taxon>fabids</taxon>
        <taxon>Fabales</taxon>
        <taxon>Quillajaceae</taxon>
        <taxon>Quillaja</taxon>
    </lineage>
</organism>
<dbReference type="KEGG" id="qsa:O6P43_025109"/>
<name>A0AAD7PFW6_QUISA</name>
<evidence type="ECO:0000313" key="2">
    <source>
        <dbReference type="EMBL" id="KAJ7953399.1"/>
    </source>
</evidence>
<protein>
    <submittedName>
        <fullName evidence="2">Alpha/beta hydrolase domain-containing protein 17C</fullName>
    </submittedName>
</protein>
<proteinExistence type="predicted"/>
<dbReference type="GO" id="GO:0016787">
    <property type="term" value="F:hydrolase activity"/>
    <property type="evidence" value="ECO:0007669"/>
    <property type="project" value="UniProtKB-KW"/>
</dbReference>
<dbReference type="Proteomes" id="UP001163823">
    <property type="component" value="Chromosome 10"/>
</dbReference>
<gene>
    <name evidence="2" type="ORF">O6P43_025109</name>
</gene>
<accession>A0AAD7PFW6</accession>
<dbReference type="InterPro" id="IPR022742">
    <property type="entry name" value="Hydrolase_4"/>
</dbReference>
<dbReference type="PANTHER" id="PTHR12277">
    <property type="entry name" value="ALPHA/BETA HYDROLASE DOMAIN-CONTAINING PROTEIN"/>
    <property type="match status" value="1"/>
</dbReference>
<evidence type="ECO:0000259" key="1">
    <source>
        <dbReference type="Pfam" id="PF12146"/>
    </source>
</evidence>
<dbReference type="SUPFAM" id="SSF53474">
    <property type="entry name" value="alpha/beta-Hydrolases"/>
    <property type="match status" value="1"/>
</dbReference>